<dbReference type="OrthoDB" id="1630758at2759"/>
<proteinExistence type="predicted"/>
<dbReference type="SMART" id="SM00184">
    <property type="entry name" value="RING"/>
    <property type="match status" value="1"/>
</dbReference>
<sequence>MGFGVHRFPSAIDQNLLCGICSAVLEDAVLTPCGHSFCIRCLQTWLTRPGVISTCPECRTETGSNDIRPIHSIRNFINGLNIECDHSDRGCKAVVHLERMKAHLETCSFVPVDCAGCGVTVNRFELAAHQMGCASIQAAVDEDLPGEKPQSIIPNGANSSEVTELACRVATLEMQMRRMKKDLELAELKNKRLDRELKQTKDDLEEKRTQLLDQQYVDYDPDYEYGYAPYTVAKLAQIISKFLHKKPSYLDKDRTFDAIKRCYDNYSRCGDKYEQDVLMLLATANASNWFDNQQRLNFHCWLSSIARYRQFARSLSFAGSSSSANPNTNITKQAR</sequence>
<organism evidence="1 2">
    <name type="scientific">Owenia fusiformis</name>
    <name type="common">Polychaete worm</name>
    <dbReference type="NCBI Taxonomy" id="6347"/>
    <lineage>
        <taxon>Eukaryota</taxon>
        <taxon>Metazoa</taxon>
        <taxon>Spiralia</taxon>
        <taxon>Lophotrochozoa</taxon>
        <taxon>Annelida</taxon>
        <taxon>Polychaeta</taxon>
        <taxon>Sedentaria</taxon>
        <taxon>Canalipalpata</taxon>
        <taxon>Sabellida</taxon>
        <taxon>Oweniida</taxon>
        <taxon>Oweniidae</taxon>
        <taxon>Owenia</taxon>
    </lineage>
</organism>
<dbReference type="GO" id="GO:0046872">
    <property type="term" value="F:metal ion binding"/>
    <property type="evidence" value="ECO:0007669"/>
    <property type="project" value="InterPro"/>
</dbReference>
<dbReference type="InterPro" id="IPR018957">
    <property type="entry name" value="Znf_C3HC4_RING-type"/>
</dbReference>
<dbReference type="PANTHER" id="PTHR10131:SF157">
    <property type="entry name" value="RECEPTOR-ASSOCIATED FACTOR, PUTATIVE-RELATED"/>
    <property type="match status" value="1"/>
</dbReference>
<comment type="caution">
    <text evidence="1">The sequence shown here is derived from an EMBL/GenBank/DDBJ whole genome shotgun (WGS) entry which is preliminary data.</text>
</comment>
<name>A0A8J1U2G9_OWEFU</name>
<dbReference type="Pfam" id="PF00097">
    <property type="entry name" value="zf-C3HC4"/>
    <property type="match status" value="1"/>
</dbReference>
<dbReference type="InterPro" id="IPR017907">
    <property type="entry name" value="Znf_RING_CS"/>
</dbReference>
<dbReference type="SUPFAM" id="SSF49599">
    <property type="entry name" value="TRAF domain-like"/>
    <property type="match status" value="1"/>
</dbReference>
<accession>A0A8J1U2G9</accession>
<protein>
    <submittedName>
        <fullName evidence="1">Uncharacterized protein</fullName>
    </submittedName>
</protein>
<dbReference type="PROSITE" id="PS50089">
    <property type="entry name" value="ZF_RING_2"/>
    <property type="match status" value="1"/>
</dbReference>
<dbReference type="PROSITE" id="PS00518">
    <property type="entry name" value="ZF_RING_1"/>
    <property type="match status" value="1"/>
</dbReference>
<dbReference type="InterPro" id="IPR001841">
    <property type="entry name" value="Znf_RING"/>
</dbReference>
<evidence type="ECO:0000313" key="2">
    <source>
        <dbReference type="Proteomes" id="UP000749559"/>
    </source>
</evidence>
<evidence type="ECO:0000313" key="1">
    <source>
        <dbReference type="EMBL" id="CAH1791307.1"/>
    </source>
</evidence>
<gene>
    <name evidence="1" type="ORF">OFUS_LOCUS16399</name>
</gene>
<dbReference type="AlphaFoldDB" id="A0A8J1U2G9"/>
<reference evidence="1" key="1">
    <citation type="submission" date="2022-03" db="EMBL/GenBank/DDBJ databases">
        <authorList>
            <person name="Martin C."/>
        </authorList>
    </citation>
    <scope>NUCLEOTIDE SEQUENCE</scope>
</reference>
<keyword evidence="2" id="KW-1185">Reference proteome</keyword>
<dbReference type="PANTHER" id="PTHR10131">
    <property type="entry name" value="TNF RECEPTOR ASSOCIATED FACTOR"/>
    <property type="match status" value="1"/>
</dbReference>
<dbReference type="Proteomes" id="UP000749559">
    <property type="component" value="Unassembled WGS sequence"/>
</dbReference>
<dbReference type="Gene3D" id="3.30.40.10">
    <property type="entry name" value="Zinc/RING finger domain, C3HC4 (zinc finger)"/>
    <property type="match status" value="2"/>
</dbReference>
<dbReference type="InterPro" id="IPR013083">
    <property type="entry name" value="Znf_RING/FYVE/PHD"/>
</dbReference>
<dbReference type="GO" id="GO:0043122">
    <property type="term" value="P:regulation of canonical NF-kappaB signal transduction"/>
    <property type="evidence" value="ECO:0007669"/>
    <property type="project" value="TreeGrafter"/>
</dbReference>
<dbReference type="EMBL" id="CAIIXF020000008">
    <property type="protein sequence ID" value="CAH1791307.1"/>
    <property type="molecule type" value="Genomic_DNA"/>
</dbReference>
<dbReference type="SUPFAM" id="SSF57850">
    <property type="entry name" value="RING/U-box"/>
    <property type="match status" value="1"/>
</dbReference>